<dbReference type="PATRIC" id="fig|1114960.4.peg.1264"/>
<dbReference type="Pfam" id="PF03572">
    <property type="entry name" value="Peptidase_S41"/>
    <property type="match status" value="1"/>
</dbReference>
<accession>H0JNQ9</accession>
<dbReference type="SUPFAM" id="SSF52096">
    <property type="entry name" value="ClpP/crotonase"/>
    <property type="match status" value="1"/>
</dbReference>
<dbReference type="GO" id="GO:0008236">
    <property type="term" value="F:serine-type peptidase activity"/>
    <property type="evidence" value="ECO:0007669"/>
    <property type="project" value="InterPro"/>
</dbReference>
<comment type="caution">
    <text evidence="2">The sequence shown here is derived from an EMBL/GenBank/DDBJ whole genome shotgun (WGS) entry which is preliminary data.</text>
</comment>
<gene>
    <name evidence="2" type="ORF">AK37_06272</name>
</gene>
<keyword evidence="2" id="KW-0378">Hydrolase</keyword>
<dbReference type="GO" id="GO:0006508">
    <property type="term" value="P:proteolysis"/>
    <property type="evidence" value="ECO:0007669"/>
    <property type="project" value="UniProtKB-KW"/>
</dbReference>
<dbReference type="Gene3D" id="3.90.226.10">
    <property type="entry name" value="2-enoyl-CoA Hydratase, Chain A, domain 1"/>
    <property type="match status" value="1"/>
</dbReference>
<evidence type="ECO:0000313" key="3">
    <source>
        <dbReference type="Proteomes" id="UP000005064"/>
    </source>
</evidence>
<dbReference type="InterPro" id="IPR029045">
    <property type="entry name" value="ClpP/crotonase-like_dom_sf"/>
</dbReference>
<protein>
    <submittedName>
        <fullName evidence="2">Periplasmic protease</fullName>
    </submittedName>
</protein>
<keyword evidence="2" id="KW-0645">Protease</keyword>
<dbReference type="InterPro" id="IPR005151">
    <property type="entry name" value="Tail-specific_protease"/>
</dbReference>
<dbReference type="SMART" id="SM00245">
    <property type="entry name" value="TSPc"/>
    <property type="match status" value="1"/>
</dbReference>
<dbReference type="AlphaFoldDB" id="H0JNQ9"/>
<feature type="domain" description="Tail specific protease" evidence="1">
    <location>
        <begin position="5"/>
        <end position="219"/>
    </location>
</feature>
<evidence type="ECO:0000313" key="2">
    <source>
        <dbReference type="EMBL" id="EHK85031.1"/>
    </source>
</evidence>
<organism evidence="2 3">
    <name type="scientific">Rhodococcus pyridinivorans AK37</name>
    <dbReference type="NCBI Taxonomy" id="1114960"/>
    <lineage>
        <taxon>Bacteria</taxon>
        <taxon>Bacillati</taxon>
        <taxon>Actinomycetota</taxon>
        <taxon>Actinomycetes</taxon>
        <taxon>Mycobacteriales</taxon>
        <taxon>Nocardiaceae</taxon>
        <taxon>Rhodococcus</taxon>
    </lineage>
</organism>
<sequence length="237" mass="24281">MAGGKHSVFLDPAKAARSSSAATAELSEPTVTAVDSITTVTIPALGAVSDELQQRYADAAAVGILGAADRTCGWIVDLRGNTGGTMYPMLSGLTPLLPNGTAMTFRTRAGEDMPVTIFDDGAGMGGTVISVGSVAKIADQPVVVLQDGDTVSSGEAVLTAFRGLDNARSFGADSAGYTSANSVHPLYDGALLVLTESTYVDRDGVNLAEEPVAADHRTSSDGAEVAALEWLRDRGCN</sequence>
<name>H0JNQ9_9NOCA</name>
<reference evidence="2 3" key="1">
    <citation type="submission" date="2011-12" db="EMBL/GenBank/DDBJ databases">
        <authorList>
            <person name="Kriszt B."/>
            <person name="Tancsics A."/>
            <person name="Cserhati M."/>
            <person name="Toth A."/>
            <person name="Nagy I."/>
            <person name="Horvath B."/>
            <person name="Tamura T."/>
            <person name="Kukolya J."/>
            <person name="Szoboszlay S."/>
        </authorList>
    </citation>
    <scope>NUCLEOTIDE SEQUENCE [LARGE SCALE GENOMIC DNA]</scope>
    <source>
        <strain evidence="2 3">AK37</strain>
    </source>
</reference>
<dbReference type="EMBL" id="AHBW01000033">
    <property type="protein sequence ID" value="EHK85031.1"/>
    <property type="molecule type" value="Genomic_DNA"/>
</dbReference>
<evidence type="ECO:0000259" key="1">
    <source>
        <dbReference type="SMART" id="SM00245"/>
    </source>
</evidence>
<dbReference type="Proteomes" id="UP000005064">
    <property type="component" value="Unassembled WGS sequence"/>
</dbReference>
<proteinExistence type="predicted"/>